<dbReference type="PANTHER" id="PTHR30193">
    <property type="entry name" value="ABC TRANSPORTER PERMEASE PROTEIN"/>
    <property type="match status" value="1"/>
</dbReference>
<dbReference type="EMBL" id="CP017603">
    <property type="protein sequence ID" value="AOY78441.1"/>
    <property type="molecule type" value="Genomic_DNA"/>
</dbReference>
<evidence type="ECO:0000256" key="5">
    <source>
        <dbReference type="ARBA" id="ARBA00022989"/>
    </source>
</evidence>
<organism evidence="9 10">
    <name type="scientific">Clostridium formicaceticum</name>
    <dbReference type="NCBI Taxonomy" id="1497"/>
    <lineage>
        <taxon>Bacteria</taxon>
        <taxon>Bacillati</taxon>
        <taxon>Bacillota</taxon>
        <taxon>Clostridia</taxon>
        <taxon>Eubacteriales</taxon>
        <taxon>Clostridiaceae</taxon>
        <taxon>Clostridium</taxon>
    </lineage>
</organism>
<keyword evidence="6 7" id="KW-0472">Membrane</keyword>
<evidence type="ECO:0000256" key="6">
    <source>
        <dbReference type="ARBA" id="ARBA00023136"/>
    </source>
</evidence>
<proteinExistence type="inferred from homology"/>
<keyword evidence="2 7" id="KW-0813">Transport</keyword>
<gene>
    <name evidence="9" type="ORF">BJL90_17645</name>
</gene>
<dbReference type="Gene3D" id="1.10.3720.10">
    <property type="entry name" value="MetI-like"/>
    <property type="match status" value="1"/>
</dbReference>
<dbReference type="Proteomes" id="UP000177894">
    <property type="component" value="Chromosome"/>
</dbReference>
<feature type="domain" description="ABC transmembrane type-1" evidence="8">
    <location>
        <begin position="70"/>
        <end position="284"/>
    </location>
</feature>
<accession>A0ABM6EZI7</accession>
<protein>
    <submittedName>
        <fullName evidence="9">ABC transporter permease</fullName>
    </submittedName>
</protein>
<evidence type="ECO:0000259" key="8">
    <source>
        <dbReference type="PROSITE" id="PS50928"/>
    </source>
</evidence>
<keyword evidence="4 7" id="KW-0812">Transmembrane</keyword>
<evidence type="ECO:0000313" key="10">
    <source>
        <dbReference type="Proteomes" id="UP000177894"/>
    </source>
</evidence>
<dbReference type="PANTHER" id="PTHR30193:SF37">
    <property type="entry name" value="INNER MEMBRANE ABC TRANSPORTER PERMEASE PROTEIN YCJO"/>
    <property type="match status" value="1"/>
</dbReference>
<feature type="transmembrane region" description="Helical" evidence="7">
    <location>
        <begin position="209"/>
        <end position="229"/>
    </location>
</feature>
<feature type="transmembrane region" description="Helical" evidence="7">
    <location>
        <begin position="147"/>
        <end position="166"/>
    </location>
</feature>
<dbReference type="SUPFAM" id="SSF161098">
    <property type="entry name" value="MetI-like"/>
    <property type="match status" value="1"/>
</dbReference>
<reference evidence="9 10" key="1">
    <citation type="submission" date="2016-10" db="EMBL/GenBank/DDBJ databases">
        <title>Complete Genome Sequence of Acetogen Clostridium formicoaceticum ATCC 27076.</title>
        <authorList>
            <person name="Bao T."/>
            <person name="Cheng C."/>
            <person name="Zhao J."/>
            <person name="Yang S.-T."/>
            <person name="Wang J."/>
            <person name="Wang M."/>
        </authorList>
    </citation>
    <scope>NUCLEOTIDE SEQUENCE [LARGE SCALE GENOMIC DNA]</scope>
    <source>
        <strain evidence="9 10">ATCC 27076</strain>
    </source>
</reference>
<evidence type="ECO:0000256" key="2">
    <source>
        <dbReference type="ARBA" id="ARBA00022448"/>
    </source>
</evidence>
<comment type="subcellular location">
    <subcellularLocation>
        <location evidence="1 7">Cell membrane</location>
        <topology evidence="1 7">Multi-pass membrane protein</topology>
    </subcellularLocation>
</comment>
<keyword evidence="10" id="KW-1185">Reference proteome</keyword>
<keyword evidence="5 7" id="KW-1133">Transmembrane helix</keyword>
<dbReference type="Pfam" id="PF00528">
    <property type="entry name" value="BPD_transp_1"/>
    <property type="match status" value="1"/>
</dbReference>
<feature type="transmembrane region" description="Helical" evidence="7">
    <location>
        <begin position="107"/>
        <end position="127"/>
    </location>
</feature>
<dbReference type="InterPro" id="IPR000515">
    <property type="entry name" value="MetI-like"/>
</dbReference>
<feature type="transmembrane region" description="Helical" evidence="7">
    <location>
        <begin position="12"/>
        <end position="31"/>
    </location>
</feature>
<evidence type="ECO:0000313" key="9">
    <source>
        <dbReference type="EMBL" id="AOY78441.1"/>
    </source>
</evidence>
<feature type="transmembrane region" description="Helical" evidence="7">
    <location>
        <begin position="74"/>
        <end position="95"/>
    </location>
</feature>
<feature type="transmembrane region" description="Helical" evidence="7">
    <location>
        <begin position="266"/>
        <end position="285"/>
    </location>
</feature>
<evidence type="ECO:0000256" key="7">
    <source>
        <dbReference type="RuleBase" id="RU363032"/>
    </source>
</evidence>
<comment type="similarity">
    <text evidence="7">Belongs to the binding-protein-dependent transport system permease family.</text>
</comment>
<evidence type="ECO:0000256" key="4">
    <source>
        <dbReference type="ARBA" id="ARBA00022692"/>
    </source>
</evidence>
<evidence type="ECO:0000256" key="3">
    <source>
        <dbReference type="ARBA" id="ARBA00022475"/>
    </source>
</evidence>
<sequence>MKTRKSYSIKAFFYLLPALLVLGTFQIYPIIKALGMSFYTEYSYINNEVYARGFDNFEYILSDPDFYLSLKNTFIFVIGVVPLNLVVSVGFALLLNRVGFWKKFFCGVYFLPFITSTVAVAMVWRWMFNSQYGLVNHFLSYFGMLPIAWLSTPSLTIPILILFSVWKGMGYRIIIFVAGLQSIDETYYKAARIDGATAFQRFWHITLPLLTPTLIFVIITSFIGAFKIFDEVYVLYNGTSGPLKSGLTMVYYIFMKFYQNWEFTNAAAASFVLFAIVLVFTLIQLKITKNWNIQ</sequence>
<dbReference type="InterPro" id="IPR035906">
    <property type="entry name" value="MetI-like_sf"/>
</dbReference>
<name>A0ABM6EZI7_9CLOT</name>
<keyword evidence="3" id="KW-1003">Cell membrane</keyword>
<evidence type="ECO:0000256" key="1">
    <source>
        <dbReference type="ARBA" id="ARBA00004651"/>
    </source>
</evidence>
<dbReference type="InterPro" id="IPR051393">
    <property type="entry name" value="ABC_transporter_permease"/>
</dbReference>
<dbReference type="CDD" id="cd06261">
    <property type="entry name" value="TM_PBP2"/>
    <property type="match status" value="1"/>
</dbReference>
<dbReference type="PROSITE" id="PS50928">
    <property type="entry name" value="ABC_TM1"/>
    <property type="match status" value="1"/>
</dbReference>